<accession>A0ABV3Q3P9</accession>
<dbReference type="PIRSF" id="PIRSF010603">
    <property type="entry name" value="UCP010603"/>
    <property type="match status" value="1"/>
</dbReference>
<organism evidence="1 2">
    <name type="scientific">Jeotgalibacillus marinus</name>
    <dbReference type="NCBI Taxonomy" id="86667"/>
    <lineage>
        <taxon>Bacteria</taxon>
        <taxon>Bacillati</taxon>
        <taxon>Bacillota</taxon>
        <taxon>Bacilli</taxon>
        <taxon>Bacillales</taxon>
        <taxon>Caryophanaceae</taxon>
        <taxon>Jeotgalibacillus</taxon>
    </lineage>
</organism>
<protein>
    <submittedName>
        <fullName evidence="1">YuzD family protein</fullName>
    </submittedName>
</protein>
<dbReference type="RefSeq" id="WP_367779467.1">
    <property type="nucleotide sequence ID" value="NZ_JBFMIA010000006.1"/>
</dbReference>
<evidence type="ECO:0000313" key="2">
    <source>
        <dbReference type="Proteomes" id="UP001556040"/>
    </source>
</evidence>
<keyword evidence="2" id="KW-1185">Reference proteome</keyword>
<dbReference type="EMBL" id="JBFMIA010000006">
    <property type="protein sequence ID" value="MEW9501980.1"/>
    <property type="molecule type" value="Genomic_DNA"/>
</dbReference>
<dbReference type="Gene3D" id="3.40.30.30">
    <property type="entry name" value="Hypothetical protein sa0798"/>
    <property type="match status" value="1"/>
</dbReference>
<dbReference type="InterPro" id="IPR038218">
    <property type="entry name" value="YuzD-like_sp"/>
</dbReference>
<dbReference type="SUPFAM" id="SSF52833">
    <property type="entry name" value="Thioredoxin-like"/>
    <property type="match status" value="1"/>
</dbReference>
<gene>
    <name evidence="1" type="ORF">AB1471_09215</name>
</gene>
<dbReference type="Pfam" id="PF07315">
    <property type="entry name" value="DUF1462"/>
    <property type="match status" value="1"/>
</dbReference>
<proteinExistence type="predicted"/>
<comment type="caution">
    <text evidence="1">The sequence shown here is derived from an EMBL/GenBank/DDBJ whole genome shotgun (WGS) entry which is preliminary data.</text>
</comment>
<dbReference type="InterPro" id="IPR009190">
    <property type="entry name" value="DUF1462"/>
</dbReference>
<evidence type="ECO:0000313" key="1">
    <source>
        <dbReference type="EMBL" id="MEW9501980.1"/>
    </source>
</evidence>
<reference evidence="1 2" key="1">
    <citation type="journal article" date="1979" name="Int. J. Syst. Evol. Microbiol.">
        <title>Bacillus globisporus subsp. marinus subsp. nov.</title>
        <authorList>
            <person name="Liu H."/>
        </authorList>
    </citation>
    <scope>NUCLEOTIDE SEQUENCE [LARGE SCALE GENOMIC DNA]</scope>
    <source>
        <strain evidence="1 2">DSM 1297</strain>
    </source>
</reference>
<name>A0ABV3Q3P9_9BACL</name>
<dbReference type="InterPro" id="IPR036249">
    <property type="entry name" value="Thioredoxin-like_sf"/>
</dbReference>
<dbReference type="Proteomes" id="UP001556040">
    <property type="component" value="Unassembled WGS sequence"/>
</dbReference>
<sequence>MSLKTVTVTVYGTETICPSCVGAPSSKETYEWLEAAIGRKFPTQPFKMDYVDINLEQQDEKKAAFVNRVVEEDLFYPVVLIGDEIVGEGNPRLKTVFAEFEKYGYKAEKE</sequence>